<evidence type="ECO:0000256" key="2">
    <source>
        <dbReference type="ARBA" id="ARBA00023002"/>
    </source>
</evidence>
<dbReference type="Pfam" id="PF00171">
    <property type="entry name" value="Aldedh"/>
    <property type="match status" value="1"/>
</dbReference>
<sequence length="504" mass="54361">MRQPPLPVTGRLFVAGEWSRPRDDFADRNPADLDEVVGTFPHATPDEVAAAVAAARAAFPAWRRTSRILRAECFDRLAQLIKRDTDALATLMARECGKNLTECRAEVVEGLHMVQYVFGAGRQGDYGAVIASEIAEKDAFTRRKPWGVVAVVTPWNFPFAVPLWMLGPSLLEGNTCVFKPSEETPAIAQRLVELFVEAGFPAGTVNLVQGSGPVGEALVKDPGVNVVCFTGSYAVGKRIQELSAALPERTVAAEMGGKNAVIVCDDARFDLAVSAGILSAFKTTGQRCVSASRIIVHESLIDRYAQAFAETAKRLRFGDPLDASNFAGPMVNRRGVEKVLEYNALAKKEGAAVLLDAGELRTGARGCFLGPFAYRMDAGPTARVLHEEVFGPHVALVPFRTDEEAARIYNDTEYGLSMAVITESYRRMRFFRDECEYGMGYVNLPSIGAEVHLPFGGVKKSGNGHPSAAALVDAVTHKTAWTVNHGTDIKMAQGLTTAIDGGPA</sequence>
<dbReference type="InterPro" id="IPR029510">
    <property type="entry name" value="Ald_DH_CS_GLU"/>
</dbReference>
<evidence type="ECO:0000259" key="5">
    <source>
        <dbReference type="Pfam" id="PF00171"/>
    </source>
</evidence>
<dbReference type="InterPro" id="IPR016163">
    <property type="entry name" value="Ald_DH_C"/>
</dbReference>
<dbReference type="EC" id="1.2.1.22" evidence="6"/>
<name>A0A6M5YXB8_9BACT</name>
<dbReference type="Proteomes" id="UP000503447">
    <property type="component" value="Chromosome"/>
</dbReference>
<keyword evidence="2 4" id="KW-0560">Oxidoreductase</keyword>
<gene>
    <name evidence="6" type="ORF">FTUN_5684</name>
</gene>
<evidence type="ECO:0000313" key="6">
    <source>
        <dbReference type="EMBL" id="QJW98104.1"/>
    </source>
</evidence>
<proteinExistence type="inferred from homology"/>
<reference evidence="7" key="1">
    <citation type="submission" date="2020-05" db="EMBL/GenBank/DDBJ databases">
        <title>Frigoriglobus tundricola gen. nov., sp. nov., a psychrotolerant cellulolytic planctomycete of the family Gemmataceae with two divergent copies of 16S rRNA gene.</title>
        <authorList>
            <person name="Kulichevskaya I.S."/>
            <person name="Ivanova A.A."/>
            <person name="Naumoff D.G."/>
            <person name="Beletsky A.V."/>
            <person name="Rijpstra W.I.C."/>
            <person name="Sinninghe Damste J.S."/>
            <person name="Mardanov A.V."/>
            <person name="Ravin N.V."/>
            <person name="Dedysh S.N."/>
        </authorList>
    </citation>
    <scope>NUCLEOTIDE SEQUENCE [LARGE SCALE GENOMIC DNA]</scope>
    <source>
        <strain evidence="7">PL17</strain>
    </source>
</reference>
<keyword evidence="7" id="KW-1185">Reference proteome</keyword>
<accession>A0A6M5YXB8</accession>
<dbReference type="Gene3D" id="3.40.605.10">
    <property type="entry name" value="Aldehyde Dehydrogenase, Chain A, domain 1"/>
    <property type="match status" value="1"/>
</dbReference>
<evidence type="ECO:0000256" key="3">
    <source>
        <dbReference type="PROSITE-ProRule" id="PRU10007"/>
    </source>
</evidence>
<dbReference type="RefSeq" id="WP_171473348.1">
    <property type="nucleotide sequence ID" value="NZ_CP053452.2"/>
</dbReference>
<organism evidence="6 7">
    <name type="scientific">Frigoriglobus tundricola</name>
    <dbReference type="NCBI Taxonomy" id="2774151"/>
    <lineage>
        <taxon>Bacteria</taxon>
        <taxon>Pseudomonadati</taxon>
        <taxon>Planctomycetota</taxon>
        <taxon>Planctomycetia</taxon>
        <taxon>Gemmatales</taxon>
        <taxon>Gemmataceae</taxon>
        <taxon>Frigoriglobus</taxon>
    </lineage>
</organism>
<evidence type="ECO:0000256" key="1">
    <source>
        <dbReference type="ARBA" id="ARBA00009986"/>
    </source>
</evidence>
<feature type="active site" evidence="3">
    <location>
        <position position="254"/>
    </location>
</feature>
<dbReference type="Gene3D" id="3.40.309.10">
    <property type="entry name" value="Aldehyde Dehydrogenase, Chain A, domain 2"/>
    <property type="match status" value="1"/>
</dbReference>
<dbReference type="PANTHER" id="PTHR11699">
    <property type="entry name" value="ALDEHYDE DEHYDROGENASE-RELATED"/>
    <property type="match status" value="1"/>
</dbReference>
<dbReference type="InterPro" id="IPR016162">
    <property type="entry name" value="Ald_DH_N"/>
</dbReference>
<protein>
    <submittedName>
        <fullName evidence="6">Aldehyde dehydrogenase B</fullName>
        <ecNumber evidence="6">1.2.1.22</ecNumber>
    </submittedName>
</protein>
<dbReference type="SUPFAM" id="SSF53720">
    <property type="entry name" value="ALDH-like"/>
    <property type="match status" value="1"/>
</dbReference>
<dbReference type="GO" id="GO:0008911">
    <property type="term" value="F:lactaldehyde dehydrogenase (NAD+) activity"/>
    <property type="evidence" value="ECO:0007669"/>
    <property type="project" value="UniProtKB-EC"/>
</dbReference>
<dbReference type="FunFam" id="3.40.605.10:FF:000007">
    <property type="entry name" value="NAD/NADP-dependent betaine aldehyde dehydrogenase"/>
    <property type="match status" value="1"/>
</dbReference>
<comment type="similarity">
    <text evidence="1 4">Belongs to the aldehyde dehydrogenase family.</text>
</comment>
<dbReference type="InterPro" id="IPR016161">
    <property type="entry name" value="Ald_DH/histidinol_DH"/>
</dbReference>
<dbReference type="EMBL" id="CP053452">
    <property type="protein sequence ID" value="QJW98104.1"/>
    <property type="molecule type" value="Genomic_DNA"/>
</dbReference>
<dbReference type="InterPro" id="IPR015590">
    <property type="entry name" value="Aldehyde_DH_dom"/>
</dbReference>
<evidence type="ECO:0000256" key="4">
    <source>
        <dbReference type="RuleBase" id="RU003345"/>
    </source>
</evidence>
<dbReference type="AlphaFoldDB" id="A0A6M5YXB8"/>
<dbReference type="PROSITE" id="PS00687">
    <property type="entry name" value="ALDEHYDE_DEHYDR_GLU"/>
    <property type="match status" value="1"/>
</dbReference>
<feature type="domain" description="Aldehyde dehydrogenase" evidence="5">
    <location>
        <begin position="24"/>
        <end position="476"/>
    </location>
</feature>
<evidence type="ECO:0000313" key="7">
    <source>
        <dbReference type="Proteomes" id="UP000503447"/>
    </source>
</evidence>
<dbReference type="KEGG" id="ftj:FTUN_5684"/>